<organism evidence="1 2">
    <name type="scientific">Streptomyces thermolineatus</name>
    <dbReference type="NCBI Taxonomy" id="44033"/>
    <lineage>
        <taxon>Bacteria</taxon>
        <taxon>Bacillati</taxon>
        <taxon>Actinomycetota</taxon>
        <taxon>Actinomycetes</taxon>
        <taxon>Kitasatosporales</taxon>
        <taxon>Streptomycetaceae</taxon>
        <taxon>Streptomyces</taxon>
    </lineage>
</organism>
<proteinExistence type="predicted"/>
<keyword evidence="2" id="KW-1185">Reference proteome</keyword>
<gene>
    <name evidence="1" type="ORF">GCM10010406_50970</name>
</gene>
<dbReference type="EMBL" id="BAAATA010000044">
    <property type="protein sequence ID" value="GAA2508260.1"/>
    <property type="molecule type" value="Genomic_DNA"/>
</dbReference>
<evidence type="ECO:0000313" key="1">
    <source>
        <dbReference type="EMBL" id="GAA2508260.1"/>
    </source>
</evidence>
<sequence>MTLSMPGRALTRLTVVLVLALALATGTTGGWTGAVAHAQTVESGSLDFTGDADDWISGGQSYSYSTTSQDRFDVSGSADNRVVSLSVDGANGDWWYLDLAAPSGSTLTPGEYTDAARYPFNEGARPGLSLSGNGRGCNTLTGSFTVLDVEFGPNGYVQTLHATFEQHCEGGTAALRGEVRVGNPSPPAELGLGLDVATDGGASTLNGNATVHGTVSCNQPVRVTVSGSVTQVAKKTLVKGSYSTAVSCEPGTPAAWTAVAVPSGSAPFIKGDAEVAARASATDPNYGGAVTVDRTVAVSLDKA</sequence>
<name>A0ABN3MWY2_9ACTN</name>
<comment type="caution">
    <text evidence="1">The sequence shown here is derived from an EMBL/GenBank/DDBJ whole genome shotgun (WGS) entry which is preliminary data.</text>
</comment>
<evidence type="ECO:0000313" key="2">
    <source>
        <dbReference type="Proteomes" id="UP001501358"/>
    </source>
</evidence>
<reference evidence="1 2" key="1">
    <citation type="journal article" date="2019" name="Int. J. Syst. Evol. Microbiol.">
        <title>The Global Catalogue of Microorganisms (GCM) 10K type strain sequencing project: providing services to taxonomists for standard genome sequencing and annotation.</title>
        <authorList>
            <consortium name="The Broad Institute Genomics Platform"/>
            <consortium name="The Broad Institute Genome Sequencing Center for Infectious Disease"/>
            <person name="Wu L."/>
            <person name="Ma J."/>
        </authorList>
    </citation>
    <scope>NUCLEOTIDE SEQUENCE [LARGE SCALE GENOMIC DNA]</scope>
    <source>
        <strain evidence="1 2">JCM 6307</strain>
    </source>
</reference>
<protein>
    <submittedName>
        <fullName evidence="1">Uncharacterized protein</fullName>
    </submittedName>
</protein>
<dbReference type="Proteomes" id="UP001501358">
    <property type="component" value="Unassembled WGS sequence"/>
</dbReference>
<accession>A0ABN3MWY2</accession>